<sequence length="229" mass="25116">MSSGFLGLFLSVVAALHMVSATDHSPASVTENAKPQHEEISRQGELKERDRVRTYSHPPAMTIDTDQSYQAKVKTSKGDFTIELFTKSAPKTVNNFVFLAKDGFYERVIFHRVIKSFMVQTGDPTGTGSGGPGYTFEDELNSPYAYEPGTVAMANAGPGTNGSQFFICTGDDCKSLNRIPNYTIFGKVTDGMDTVLKIAETQVEKQKLTGELSHPMEEVKIESIEITVK</sequence>
<dbReference type="InterPro" id="IPR044666">
    <property type="entry name" value="Cyclophilin_A-like"/>
</dbReference>
<dbReference type="Pfam" id="PF00160">
    <property type="entry name" value="Pro_isomerase"/>
    <property type="match status" value="1"/>
</dbReference>
<comment type="caution">
    <text evidence="8">The sequence shown here is derived from an EMBL/GenBank/DDBJ whole genome shotgun (WGS) entry which is preliminary data.</text>
</comment>
<evidence type="ECO:0000256" key="6">
    <source>
        <dbReference type="SAM" id="MobiDB-lite"/>
    </source>
</evidence>
<reference evidence="8 9" key="1">
    <citation type="submission" date="2022-12" db="EMBL/GenBank/DDBJ databases">
        <title>Draft genome sequence of Paenibacillus sp. dW9.</title>
        <authorList>
            <person name="Choi E.-W."/>
            <person name="Kim D.-U."/>
        </authorList>
    </citation>
    <scope>NUCLEOTIDE SEQUENCE [LARGE SCALE GENOMIC DNA]</scope>
    <source>
        <strain evidence="9">dW9</strain>
    </source>
</reference>
<evidence type="ECO:0000313" key="9">
    <source>
        <dbReference type="Proteomes" id="UP001527882"/>
    </source>
</evidence>
<dbReference type="CDD" id="cd00317">
    <property type="entry name" value="cyclophilin"/>
    <property type="match status" value="1"/>
</dbReference>
<evidence type="ECO:0000256" key="1">
    <source>
        <dbReference type="ARBA" id="ARBA00000971"/>
    </source>
</evidence>
<dbReference type="EMBL" id="JAQAGZ010000004">
    <property type="protein sequence ID" value="MCZ8512480.1"/>
    <property type="molecule type" value="Genomic_DNA"/>
</dbReference>
<dbReference type="PROSITE" id="PS00170">
    <property type="entry name" value="CSA_PPIASE_1"/>
    <property type="match status" value="1"/>
</dbReference>
<proteinExistence type="inferred from homology"/>
<dbReference type="SUPFAM" id="SSF50891">
    <property type="entry name" value="Cyclophilin-like"/>
    <property type="match status" value="1"/>
</dbReference>
<name>A0ABT4Q6H9_9BACL</name>
<dbReference type="PANTHER" id="PTHR45625">
    <property type="entry name" value="PEPTIDYL-PROLYL CIS-TRANS ISOMERASE-RELATED"/>
    <property type="match status" value="1"/>
</dbReference>
<feature type="domain" description="PPIase cyclophilin-type" evidence="7">
    <location>
        <begin position="78"/>
        <end position="226"/>
    </location>
</feature>
<dbReference type="InterPro" id="IPR002130">
    <property type="entry name" value="Cyclophilin-type_PPIase_dom"/>
</dbReference>
<evidence type="ECO:0000256" key="2">
    <source>
        <dbReference type="ARBA" id="ARBA00002388"/>
    </source>
</evidence>
<comment type="function">
    <text evidence="2 5">PPIases accelerate the folding of proteins. It catalyzes the cis-trans isomerization of proline imidic peptide bonds in oligopeptides.</text>
</comment>
<organism evidence="8 9">
    <name type="scientific">Paenibacillus gyeongsangnamensis</name>
    <dbReference type="NCBI Taxonomy" id="3388067"/>
    <lineage>
        <taxon>Bacteria</taxon>
        <taxon>Bacillati</taxon>
        <taxon>Bacillota</taxon>
        <taxon>Bacilli</taxon>
        <taxon>Bacillales</taxon>
        <taxon>Paenibacillaceae</taxon>
        <taxon>Paenibacillus</taxon>
    </lineage>
</organism>
<dbReference type="GO" id="GO:0016853">
    <property type="term" value="F:isomerase activity"/>
    <property type="evidence" value="ECO:0007669"/>
    <property type="project" value="UniProtKB-KW"/>
</dbReference>
<dbReference type="PROSITE" id="PS50072">
    <property type="entry name" value="CSA_PPIASE_2"/>
    <property type="match status" value="1"/>
</dbReference>
<dbReference type="Gene3D" id="2.40.100.10">
    <property type="entry name" value="Cyclophilin-like"/>
    <property type="match status" value="1"/>
</dbReference>
<feature type="compositionally biased region" description="Basic and acidic residues" evidence="6">
    <location>
        <begin position="34"/>
        <end position="49"/>
    </location>
</feature>
<gene>
    <name evidence="8" type="ORF">O9H85_08540</name>
</gene>
<keyword evidence="4 5" id="KW-0413">Isomerase</keyword>
<protein>
    <recommendedName>
        <fullName evidence="5">Peptidyl-prolyl cis-trans isomerase</fullName>
        <shortName evidence="5">PPIase</shortName>
        <ecNumber evidence="5">5.2.1.8</ecNumber>
    </recommendedName>
</protein>
<feature type="region of interest" description="Disordered" evidence="6">
    <location>
        <begin position="26"/>
        <end position="49"/>
    </location>
</feature>
<evidence type="ECO:0000256" key="3">
    <source>
        <dbReference type="ARBA" id="ARBA00023110"/>
    </source>
</evidence>
<evidence type="ECO:0000256" key="5">
    <source>
        <dbReference type="RuleBase" id="RU363019"/>
    </source>
</evidence>
<evidence type="ECO:0000313" key="8">
    <source>
        <dbReference type="EMBL" id="MCZ8512480.1"/>
    </source>
</evidence>
<dbReference type="InterPro" id="IPR029000">
    <property type="entry name" value="Cyclophilin-like_dom_sf"/>
</dbReference>
<dbReference type="PANTHER" id="PTHR45625:SF4">
    <property type="entry name" value="PEPTIDYLPROLYL ISOMERASE DOMAIN AND WD REPEAT-CONTAINING PROTEIN 1"/>
    <property type="match status" value="1"/>
</dbReference>
<keyword evidence="9" id="KW-1185">Reference proteome</keyword>
<comment type="similarity">
    <text evidence="5">Belongs to the cyclophilin-type PPIase family.</text>
</comment>
<dbReference type="Proteomes" id="UP001527882">
    <property type="component" value="Unassembled WGS sequence"/>
</dbReference>
<dbReference type="PRINTS" id="PR00153">
    <property type="entry name" value="CSAPPISMRASE"/>
</dbReference>
<dbReference type="RefSeq" id="WP_269880921.1">
    <property type="nucleotide sequence ID" value="NZ_JAQAGZ010000004.1"/>
</dbReference>
<dbReference type="InterPro" id="IPR020892">
    <property type="entry name" value="Cyclophilin-type_PPIase_CS"/>
</dbReference>
<evidence type="ECO:0000259" key="7">
    <source>
        <dbReference type="PROSITE" id="PS50072"/>
    </source>
</evidence>
<keyword evidence="3 5" id="KW-0697">Rotamase</keyword>
<accession>A0ABT4Q6H9</accession>
<dbReference type="EC" id="5.2.1.8" evidence="5"/>
<comment type="catalytic activity">
    <reaction evidence="1 5">
        <text>[protein]-peptidylproline (omega=180) = [protein]-peptidylproline (omega=0)</text>
        <dbReference type="Rhea" id="RHEA:16237"/>
        <dbReference type="Rhea" id="RHEA-COMP:10747"/>
        <dbReference type="Rhea" id="RHEA-COMP:10748"/>
        <dbReference type="ChEBI" id="CHEBI:83833"/>
        <dbReference type="ChEBI" id="CHEBI:83834"/>
        <dbReference type="EC" id="5.2.1.8"/>
    </reaction>
</comment>
<evidence type="ECO:0000256" key="4">
    <source>
        <dbReference type="ARBA" id="ARBA00023235"/>
    </source>
</evidence>